<dbReference type="InterPro" id="IPR042537">
    <property type="entry name" value="Nucleoporin_Nup155_C_2"/>
</dbReference>
<feature type="region of interest" description="Disordered" evidence="4">
    <location>
        <begin position="221"/>
        <end position="250"/>
    </location>
</feature>
<dbReference type="PANTHER" id="PTHR10350:SF6">
    <property type="entry name" value="NUCLEAR PORE COMPLEX PROTEIN NUP155"/>
    <property type="match status" value="1"/>
</dbReference>
<sequence length="1386" mass="147766">HTADGHILLICGAPQVYELAYSRTAGWYHGKCRLIRHAGGLGARVRDFFSSSWKTTGRLRLLECASQGYALAADDASTLRLFRLQDWVVHRAESVAVLEELACISVADIAQQVFNLKKVHLNSRIITHIFPVVGLDGQLRAQVVTSASERLLFVCSASSSSGPPQHGSTATGASAQEWAIVREFDSDWTTAPKPAGPAAADAAAPSRRCHGFWLQQVSESRLGHGGSSRTGGPSSASLWSGAVPSTSSSSAPLRLTCLEETHEPCVYANGVWVAAATRPGVGATEVGITARVDDSSASGLGCGDAKSLYTSMMVDSQVMDIVEEADVASSNVRDLTGSSDLATLSASGGVDAEGEPSAFRASRSFALLLQGSVQVFRLTFKAQTLSRPPATAAECCLHLAQLSLPQGSSSGPADAAAGCVWSWSFDDVGMPSFEAQLRQLEQNGGKVGALPAAQTGRWLQGLLRFLAIVLRPVWELPLVAPSRGPKSFMDADWNQADGLGLAIGEQSVRRLLERLRPAIRFARRGVLQVPDAAAGGSGGVAEGSAVPASSAARARFYTQQRQVETEGVAQARRTLQSVLEVADRAQQVLGLLAVLHGQRNAYRILQSQVISGQAVGDLMAQRFGQLVASDEALSPVVRLCTALAVESGLTTPAAELIFDSNTPGSGSGRSSVLGTGKDMRGFASAEICRELEEQCPAIFQRVDLSYVRSRLGMGHPQSSTAAVCMALPKEQGGSAMELLHRYAQCVSPGSPEDHWASLAQSLRCAAAEQPRQAAEVCVEKLQQLQLQQERAQSQALPDAGPGAEARAKQLLEALLGAVASEPLGRNLEDRVLAAQCLVEQLLARTSSLHFASERRPGQGGAEEAAGGGRVSFVHAAVLEHLLASPQLRPVLEALLDGYSSGAVRGAEGGIVEAFLQARCGESGPAGEMLWKHRLRQGRPREAAEVLLRLAERKDSSCSLAERVRILDQSRQAASRALPGSKDLVERVTAQLDVAARVQLPLLRELQLLANDGRVSTRWHEVAEQRRLKLEEKLLSLQDLYHLAVDFGLYHLVLIIADLSSSIQEQEIGSSTWVSMLLPPQGTPYSQSELQAALPVRQLSMFPLLMVRRSAAFLLQGNQPQLLPEASTARQEDLKLRVVRLISELNEALKPGSQLWDHRCVATLLEYCNCLWHKSVGSEDVAAGRALASPQAPLGRPVLAGAAEAASSQRGDADALRPGLAWVALEVLTKKPFHLPLSGVVKFYAAMISHTSSWAKDLRSKLPSESSSACPPVSDKELFVHLAEVVLTVIEFWFTQVQGSQRDEVWAASEGLMAELRVGLDKTLGEGLQATARRLLANVERLEAAGKGVGARSAGTTLRPAAAFAAAAATEPRSLFRTLSASPTLGD</sequence>
<dbReference type="Pfam" id="PF03177">
    <property type="entry name" value="Nucleoporin_C"/>
    <property type="match status" value="1"/>
</dbReference>
<dbReference type="OrthoDB" id="424496at2759"/>
<dbReference type="Gene3D" id="1.20.120.1050">
    <property type="match status" value="1"/>
</dbReference>
<keyword evidence="3" id="KW-0539">Nucleus</keyword>
<keyword evidence="7" id="KW-1185">Reference proteome</keyword>
<dbReference type="GO" id="GO:0006405">
    <property type="term" value="P:RNA export from nucleus"/>
    <property type="evidence" value="ECO:0007669"/>
    <property type="project" value="TreeGrafter"/>
</dbReference>
<evidence type="ECO:0000256" key="4">
    <source>
        <dbReference type="SAM" id="MobiDB-lite"/>
    </source>
</evidence>
<dbReference type="Gene3D" id="1.20.58.1780">
    <property type="match status" value="1"/>
</dbReference>
<dbReference type="GO" id="GO:0036228">
    <property type="term" value="P:protein localization to nuclear inner membrane"/>
    <property type="evidence" value="ECO:0007669"/>
    <property type="project" value="TreeGrafter"/>
</dbReference>
<evidence type="ECO:0000313" key="7">
    <source>
        <dbReference type="Proteomes" id="UP000654075"/>
    </source>
</evidence>
<proteinExistence type="predicted"/>
<evidence type="ECO:0000256" key="3">
    <source>
        <dbReference type="ARBA" id="ARBA00023242"/>
    </source>
</evidence>
<accession>A0A813F1I0</accession>
<gene>
    <name evidence="6" type="ORF">PGLA1383_LOCUS23284</name>
</gene>
<name>A0A813F1I0_POLGL</name>
<feature type="non-terminal residue" evidence="6">
    <location>
        <position position="1"/>
    </location>
</feature>
<dbReference type="Gene3D" id="1.25.40.440">
    <property type="entry name" value="Nucleoporin, helical domain, central subdomain"/>
    <property type="match status" value="1"/>
</dbReference>
<dbReference type="InterPro" id="IPR007187">
    <property type="entry name" value="Nucleoporin_Nup133/Nup155_C"/>
</dbReference>
<dbReference type="GO" id="GO:0006606">
    <property type="term" value="P:protein import into nucleus"/>
    <property type="evidence" value="ECO:0007669"/>
    <property type="project" value="TreeGrafter"/>
</dbReference>
<dbReference type="PANTHER" id="PTHR10350">
    <property type="entry name" value="NUCLEAR PORE COMPLEX PROTEIN NUP155"/>
    <property type="match status" value="1"/>
</dbReference>
<dbReference type="Proteomes" id="UP000654075">
    <property type="component" value="Unassembled WGS sequence"/>
</dbReference>
<evidence type="ECO:0000256" key="2">
    <source>
        <dbReference type="ARBA" id="ARBA00022448"/>
    </source>
</evidence>
<dbReference type="InterPro" id="IPR004870">
    <property type="entry name" value="Nucleoporin_Nup155"/>
</dbReference>
<evidence type="ECO:0000256" key="1">
    <source>
        <dbReference type="ARBA" id="ARBA00004123"/>
    </source>
</evidence>
<organism evidence="6 7">
    <name type="scientific">Polarella glacialis</name>
    <name type="common">Dinoflagellate</name>
    <dbReference type="NCBI Taxonomy" id="89957"/>
    <lineage>
        <taxon>Eukaryota</taxon>
        <taxon>Sar</taxon>
        <taxon>Alveolata</taxon>
        <taxon>Dinophyceae</taxon>
        <taxon>Suessiales</taxon>
        <taxon>Suessiaceae</taxon>
        <taxon>Polarella</taxon>
    </lineage>
</organism>
<feature type="domain" description="Nucleoporin Nup133/Nup155-like C-terminal" evidence="5">
    <location>
        <begin position="911"/>
        <end position="1064"/>
    </location>
</feature>
<dbReference type="GO" id="GO:0044611">
    <property type="term" value="C:nuclear pore inner ring"/>
    <property type="evidence" value="ECO:0007669"/>
    <property type="project" value="TreeGrafter"/>
</dbReference>
<protein>
    <recommendedName>
        <fullName evidence="5">Nucleoporin Nup133/Nup155-like C-terminal domain-containing protein</fullName>
    </recommendedName>
</protein>
<evidence type="ECO:0000313" key="6">
    <source>
        <dbReference type="EMBL" id="CAE8605158.1"/>
    </source>
</evidence>
<reference evidence="6" key="1">
    <citation type="submission" date="2021-02" db="EMBL/GenBank/DDBJ databases">
        <authorList>
            <person name="Dougan E. K."/>
            <person name="Rhodes N."/>
            <person name="Thang M."/>
            <person name="Chan C."/>
        </authorList>
    </citation>
    <scope>NUCLEOTIDE SEQUENCE</scope>
</reference>
<dbReference type="GO" id="GO:0000972">
    <property type="term" value="P:transcription-dependent tethering of RNA polymerase II gene DNA at nuclear periphery"/>
    <property type="evidence" value="ECO:0007669"/>
    <property type="project" value="TreeGrafter"/>
</dbReference>
<dbReference type="EMBL" id="CAJNNV010017456">
    <property type="protein sequence ID" value="CAE8605158.1"/>
    <property type="molecule type" value="Genomic_DNA"/>
</dbReference>
<comment type="subcellular location">
    <subcellularLocation>
        <location evidence="1">Nucleus</location>
    </subcellularLocation>
</comment>
<evidence type="ECO:0000259" key="5">
    <source>
        <dbReference type="Pfam" id="PF03177"/>
    </source>
</evidence>
<keyword evidence="2" id="KW-0813">Transport</keyword>
<dbReference type="GO" id="GO:0017056">
    <property type="term" value="F:structural constituent of nuclear pore"/>
    <property type="evidence" value="ECO:0007669"/>
    <property type="project" value="InterPro"/>
</dbReference>
<comment type="caution">
    <text evidence="6">The sequence shown here is derived from an EMBL/GenBank/DDBJ whole genome shotgun (WGS) entry which is preliminary data.</text>
</comment>